<dbReference type="SUPFAM" id="SSF117281">
    <property type="entry name" value="Kelch motif"/>
    <property type="match status" value="1"/>
</dbReference>
<evidence type="ECO:0000313" key="1">
    <source>
        <dbReference type="EMBL" id="CAG2236299.1"/>
    </source>
</evidence>
<dbReference type="InterPro" id="IPR015915">
    <property type="entry name" value="Kelch-typ_b-propeller"/>
</dbReference>
<keyword evidence="2" id="KW-1185">Reference proteome</keyword>
<dbReference type="Proteomes" id="UP000683360">
    <property type="component" value="Unassembled WGS sequence"/>
</dbReference>
<dbReference type="AlphaFoldDB" id="A0A8S3TRT3"/>
<gene>
    <name evidence="1" type="ORF">MEDL_48814</name>
</gene>
<accession>A0A8S3TRT3</accession>
<dbReference type="OrthoDB" id="6079997at2759"/>
<comment type="caution">
    <text evidence="1">The sequence shown here is derived from an EMBL/GenBank/DDBJ whole genome shotgun (WGS) entry which is preliminary data.</text>
</comment>
<organism evidence="1 2">
    <name type="scientific">Mytilus edulis</name>
    <name type="common">Blue mussel</name>
    <dbReference type="NCBI Taxonomy" id="6550"/>
    <lineage>
        <taxon>Eukaryota</taxon>
        <taxon>Metazoa</taxon>
        <taxon>Spiralia</taxon>
        <taxon>Lophotrochozoa</taxon>
        <taxon>Mollusca</taxon>
        <taxon>Bivalvia</taxon>
        <taxon>Autobranchia</taxon>
        <taxon>Pteriomorphia</taxon>
        <taxon>Mytilida</taxon>
        <taxon>Mytiloidea</taxon>
        <taxon>Mytilidae</taxon>
        <taxon>Mytilinae</taxon>
        <taxon>Mytilus</taxon>
    </lineage>
</organism>
<proteinExistence type="predicted"/>
<dbReference type="EMBL" id="CAJPWZ010002348">
    <property type="protein sequence ID" value="CAG2236299.1"/>
    <property type="molecule type" value="Genomic_DNA"/>
</dbReference>
<sequence>MGECVYAIGGHHNYKNVLEIEELDTKSHKGKLFKKNGWKVIVKIPEHISLRSAPCLAYKDEIYIIGESMSSPENKPCLAVLVFSPNDRSIRVVAEFPKKCSDCKAILHDKNIYIASSEGYFLKLDIVSNIFSSCSDLITKETNITMYSDGNMIYTEYKEDRRLFCINLLILACCSSLPQRDTRIQNIRAVIRTVEECPTESRRSF</sequence>
<protein>
    <submittedName>
        <fullName evidence="1">Uncharacterized protein</fullName>
    </submittedName>
</protein>
<evidence type="ECO:0000313" key="2">
    <source>
        <dbReference type="Proteomes" id="UP000683360"/>
    </source>
</evidence>
<name>A0A8S3TRT3_MYTED</name>
<dbReference type="Gene3D" id="2.120.10.80">
    <property type="entry name" value="Kelch-type beta propeller"/>
    <property type="match status" value="1"/>
</dbReference>
<reference evidence="1" key="1">
    <citation type="submission" date="2021-03" db="EMBL/GenBank/DDBJ databases">
        <authorList>
            <person name="Bekaert M."/>
        </authorList>
    </citation>
    <scope>NUCLEOTIDE SEQUENCE</scope>
</reference>